<proteinExistence type="predicted"/>
<sequence>MILSELLGSEVVDAAGDRVGSVVDARFAIDGAPGQLLAAPRLVGLLVSPRSRTSMWGYERTGVSAPWPIAHYLRRVHRGLFLAAWADIARVDEGRVVLRTGFERHDPRLRTAAQGS</sequence>
<dbReference type="RefSeq" id="WP_204391316.1">
    <property type="nucleotide sequence ID" value="NZ_JAFBBW010000001.1"/>
</dbReference>
<reference evidence="2" key="1">
    <citation type="journal article" date="2019" name="Int. J. Syst. Evol. Microbiol.">
        <title>The Global Catalogue of Microorganisms (GCM) 10K type strain sequencing project: providing services to taxonomists for standard genome sequencing and annotation.</title>
        <authorList>
            <consortium name="The Broad Institute Genomics Platform"/>
            <consortium name="The Broad Institute Genome Sequencing Center for Infectious Disease"/>
            <person name="Wu L."/>
            <person name="Ma J."/>
        </authorList>
    </citation>
    <scope>NUCLEOTIDE SEQUENCE [LARGE SCALE GENOMIC DNA]</scope>
    <source>
        <strain evidence="2">CGMCC 1.12192</strain>
    </source>
</reference>
<dbReference type="Proteomes" id="UP001595960">
    <property type="component" value="Unassembled WGS sequence"/>
</dbReference>
<protein>
    <submittedName>
        <fullName evidence="1">PRC-barrel domain-containing protein</fullName>
    </submittedName>
</protein>
<evidence type="ECO:0000313" key="2">
    <source>
        <dbReference type="Proteomes" id="UP001595960"/>
    </source>
</evidence>
<organism evidence="1 2">
    <name type="scientific">Agromyces aurantiacus</name>
    <dbReference type="NCBI Taxonomy" id="165814"/>
    <lineage>
        <taxon>Bacteria</taxon>
        <taxon>Bacillati</taxon>
        <taxon>Actinomycetota</taxon>
        <taxon>Actinomycetes</taxon>
        <taxon>Micrococcales</taxon>
        <taxon>Microbacteriaceae</taxon>
        <taxon>Agromyces</taxon>
    </lineage>
</organism>
<comment type="caution">
    <text evidence="1">The sequence shown here is derived from an EMBL/GenBank/DDBJ whole genome shotgun (WGS) entry which is preliminary data.</text>
</comment>
<gene>
    <name evidence="1" type="ORF">ACFPER_05775</name>
</gene>
<name>A0ABV9R2E2_9MICO</name>
<dbReference type="EMBL" id="JBHSJC010000001">
    <property type="protein sequence ID" value="MFC4828288.1"/>
    <property type="molecule type" value="Genomic_DNA"/>
</dbReference>
<accession>A0ABV9R2E2</accession>
<keyword evidence="2" id="KW-1185">Reference proteome</keyword>
<evidence type="ECO:0000313" key="1">
    <source>
        <dbReference type="EMBL" id="MFC4828288.1"/>
    </source>
</evidence>